<dbReference type="GO" id="GO:0004077">
    <property type="term" value="F:biotin--[biotin carboxyl-carrier protein] ligase activity"/>
    <property type="evidence" value="ECO:0007669"/>
    <property type="project" value="InterPro"/>
</dbReference>
<keyword evidence="3" id="KW-0472">Membrane</keyword>
<sequence>MPPFPVRLPQPPSTTRAAAAAAAAVGAVIAAVALRRYLSTSRRRQAASVAMSALRSSSSASAAATLVAYGKSPQDQELLASAAGSVSPGEGGSAGEFAVALAYEGAGFDAGAYMGALRARRFGRWMLWSPRIGSTQDLITQNFAKLPVGVVCVADVQFKGRGRSKNVWESPPGCLMFSFTSQMQDVRKLPLMQYVVCLSMTEAIKELCRAKGLPELDVRIKWPNDLYLKGLKVGGILCTSSYEAKVYNICTGIGLNVDNEKPSTCLNAALQEANAISPRLKREDVLAYFFNKFENLFEIFSNQGFQALEEQYYNSWLHSGQRVAVQDAHEGQSVGSVVTIQGLTPTGYLYAIGEDDKSYELHPDGNRSTVHVFSIGIIFSVLWQTISALQFVGKGAAKDVGNAGFLCCLDRLCCFLTWGGRMTHMDFKGPDSLAQAYKLNGTILGGYNFVIDGPKKKSDNNKEMSASVVTGMVVPVTEGVRSDRGWMEMAAETVMDVMEVMGDDLED</sequence>
<reference evidence="6" key="1">
    <citation type="journal article" date="2019" name="Nat. Commun.">
        <title>The genome of broomcorn millet.</title>
        <authorList>
            <person name="Zou C."/>
            <person name="Miki D."/>
            <person name="Li D."/>
            <person name="Tang Q."/>
            <person name="Xiao L."/>
            <person name="Rajput S."/>
            <person name="Deng P."/>
            <person name="Jia W."/>
            <person name="Huang R."/>
            <person name="Zhang M."/>
            <person name="Sun Y."/>
            <person name="Hu J."/>
            <person name="Fu X."/>
            <person name="Schnable P.S."/>
            <person name="Li F."/>
            <person name="Zhang H."/>
            <person name="Feng B."/>
            <person name="Zhu X."/>
            <person name="Liu R."/>
            <person name="Schnable J.C."/>
            <person name="Zhu J.-K."/>
            <person name="Zhang H."/>
        </authorList>
    </citation>
    <scope>NUCLEOTIDE SEQUENCE [LARGE SCALE GENOMIC DNA]</scope>
</reference>
<gene>
    <name evidence="5" type="ORF">C2845_PM11G15310</name>
</gene>
<dbReference type="SUPFAM" id="SSF55681">
    <property type="entry name" value="Class II aaRS and biotin synthetases"/>
    <property type="match status" value="1"/>
</dbReference>
<organism evidence="5 6">
    <name type="scientific">Panicum miliaceum</name>
    <name type="common">Proso millet</name>
    <name type="synonym">Broomcorn millet</name>
    <dbReference type="NCBI Taxonomy" id="4540"/>
    <lineage>
        <taxon>Eukaryota</taxon>
        <taxon>Viridiplantae</taxon>
        <taxon>Streptophyta</taxon>
        <taxon>Embryophyta</taxon>
        <taxon>Tracheophyta</taxon>
        <taxon>Spermatophyta</taxon>
        <taxon>Magnoliopsida</taxon>
        <taxon>Liliopsida</taxon>
        <taxon>Poales</taxon>
        <taxon>Poaceae</taxon>
        <taxon>PACMAD clade</taxon>
        <taxon>Panicoideae</taxon>
        <taxon>Panicodae</taxon>
        <taxon>Paniceae</taxon>
        <taxon>Panicinae</taxon>
        <taxon>Panicum</taxon>
        <taxon>Panicum sect. Panicum</taxon>
    </lineage>
</organism>
<dbReference type="GO" id="GO:0005737">
    <property type="term" value="C:cytoplasm"/>
    <property type="evidence" value="ECO:0007669"/>
    <property type="project" value="TreeGrafter"/>
</dbReference>
<keyword evidence="3" id="KW-0812">Transmembrane</keyword>
<dbReference type="PROSITE" id="PS51733">
    <property type="entry name" value="BPL_LPL_CATALYTIC"/>
    <property type="match status" value="1"/>
</dbReference>
<dbReference type="NCBIfam" id="TIGR00121">
    <property type="entry name" value="birA_ligase"/>
    <property type="match status" value="1"/>
</dbReference>
<dbReference type="InterPro" id="IPR045864">
    <property type="entry name" value="aa-tRNA-synth_II/BPL/LPL"/>
</dbReference>
<keyword evidence="2" id="KW-0436">Ligase</keyword>
<keyword evidence="3" id="KW-1133">Transmembrane helix</keyword>
<dbReference type="AlphaFoldDB" id="A0A3L6RV05"/>
<evidence type="ECO:0000256" key="1">
    <source>
        <dbReference type="ARBA" id="ARBA00009934"/>
    </source>
</evidence>
<dbReference type="Gene3D" id="3.30.930.10">
    <property type="entry name" value="Bira Bifunctional Protein, Domain 2"/>
    <property type="match status" value="1"/>
</dbReference>
<dbReference type="OrthoDB" id="10250105at2759"/>
<evidence type="ECO:0000313" key="5">
    <source>
        <dbReference type="EMBL" id="RLN09611.1"/>
    </source>
</evidence>
<dbReference type="PANTHER" id="PTHR12835:SF5">
    <property type="entry name" value="BIOTIN--PROTEIN LIGASE"/>
    <property type="match status" value="1"/>
</dbReference>
<dbReference type="InterPro" id="IPR004143">
    <property type="entry name" value="BPL_LPL_catalytic"/>
</dbReference>
<dbReference type="PANTHER" id="PTHR12835">
    <property type="entry name" value="BIOTIN PROTEIN LIGASE"/>
    <property type="match status" value="1"/>
</dbReference>
<dbReference type="Pfam" id="PF03099">
    <property type="entry name" value="BPL_LplA_LipB"/>
    <property type="match status" value="1"/>
</dbReference>
<comment type="caution">
    <text evidence="5">The sequence shown here is derived from an EMBL/GenBank/DDBJ whole genome shotgun (WGS) entry which is preliminary data.</text>
</comment>
<dbReference type="EMBL" id="PQIB02000007">
    <property type="protein sequence ID" value="RLN09611.1"/>
    <property type="molecule type" value="Genomic_DNA"/>
</dbReference>
<evidence type="ECO:0000256" key="3">
    <source>
        <dbReference type="SAM" id="Phobius"/>
    </source>
</evidence>
<protein>
    <submittedName>
        <fullName evidence="5">Biotin--protein ligase 2-like</fullName>
    </submittedName>
</protein>
<comment type="similarity">
    <text evidence="1">Belongs to the biotin--protein ligase family.</text>
</comment>
<keyword evidence="6" id="KW-1185">Reference proteome</keyword>
<evidence type="ECO:0000313" key="6">
    <source>
        <dbReference type="Proteomes" id="UP000275267"/>
    </source>
</evidence>
<accession>A0A3L6RV05</accession>
<evidence type="ECO:0000259" key="4">
    <source>
        <dbReference type="PROSITE" id="PS51733"/>
    </source>
</evidence>
<name>A0A3L6RV05_PANMI</name>
<dbReference type="Proteomes" id="UP000275267">
    <property type="component" value="Unassembled WGS sequence"/>
</dbReference>
<dbReference type="CDD" id="cd16442">
    <property type="entry name" value="BPL"/>
    <property type="match status" value="1"/>
</dbReference>
<feature type="transmembrane region" description="Helical" evidence="3">
    <location>
        <begin position="15"/>
        <end position="34"/>
    </location>
</feature>
<dbReference type="STRING" id="4540.A0A3L6RV05"/>
<proteinExistence type="inferred from homology"/>
<feature type="domain" description="BPL/LPL catalytic" evidence="4">
    <location>
        <begin position="111"/>
        <end position="301"/>
    </location>
</feature>
<dbReference type="InterPro" id="IPR004408">
    <property type="entry name" value="Biotin_CoA_COase_ligase"/>
</dbReference>
<evidence type="ECO:0000256" key="2">
    <source>
        <dbReference type="ARBA" id="ARBA00022598"/>
    </source>
</evidence>